<dbReference type="EMBL" id="CM042048">
    <property type="protein sequence ID" value="KAI3757054.1"/>
    <property type="molecule type" value="Genomic_DNA"/>
</dbReference>
<accession>A0ACB9EDP3</accession>
<protein>
    <submittedName>
        <fullName evidence="1">Uncharacterized protein</fullName>
    </submittedName>
</protein>
<reference evidence="1 2" key="2">
    <citation type="journal article" date="2022" name="Mol. Ecol. Resour.">
        <title>The genomes of chicory, endive, great burdock and yacon provide insights into Asteraceae paleo-polyploidization history and plant inulin production.</title>
        <authorList>
            <person name="Fan W."/>
            <person name="Wang S."/>
            <person name="Wang H."/>
            <person name="Wang A."/>
            <person name="Jiang F."/>
            <person name="Liu H."/>
            <person name="Zhao H."/>
            <person name="Xu D."/>
            <person name="Zhang Y."/>
        </authorList>
    </citation>
    <scope>NUCLEOTIDE SEQUENCE [LARGE SCALE GENOMIC DNA]</scope>
    <source>
        <strain evidence="2">cv. Niubang</strain>
    </source>
</reference>
<evidence type="ECO:0000313" key="2">
    <source>
        <dbReference type="Proteomes" id="UP001055879"/>
    </source>
</evidence>
<name>A0ACB9EDP3_ARCLA</name>
<proteinExistence type="predicted"/>
<keyword evidence="2" id="KW-1185">Reference proteome</keyword>
<reference evidence="2" key="1">
    <citation type="journal article" date="2022" name="Mol. Ecol. Resour.">
        <title>The genomes of chicory, endive, great burdock and yacon provide insights into Asteraceae palaeo-polyploidization history and plant inulin production.</title>
        <authorList>
            <person name="Fan W."/>
            <person name="Wang S."/>
            <person name="Wang H."/>
            <person name="Wang A."/>
            <person name="Jiang F."/>
            <person name="Liu H."/>
            <person name="Zhao H."/>
            <person name="Xu D."/>
            <person name="Zhang Y."/>
        </authorList>
    </citation>
    <scope>NUCLEOTIDE SEQUENCE [LARGE SCALE GENOMIC DNA]</scope>
    <source>
        <strain evidence="2">cv. Niubang</strain>
    </source>
</reference>
<sequence length="131" mass="15027">MLKVNLFFWNSIPSTGSDYLNCDKMHCVTPHFLVKFGQTRCGRLICYKILVFLAICFVKQKAEIQSAQPRDYRAVNSRFKTVLQAKRYQLASYHIQQSIFQTNELLTSSPTDPGYAHRANGLEDEISTMSP</sequence>
<comment type="caution">
    <text evidence="1">The sequence shown here is derived from an EMBL/GenBank/DDBJ whole genome shotgun (WGS) entry which is preliminary data.</text>
</comment>
<dbReference type="Proteomes" id="UP001055879">
    <property type="component" value="Linkage Group LG02"/>
</dbReference>
<gene>
    <name evidence="1" type="ORF">L6452_04587</name>
</gene>
<organism evidence="1 2">
    <name type="scientific">Arctium lappa</name>
    <name type="common">Greater burdock</name>
    <name type="synonym">Lappa major</name>
    <dbReference type="NCBI Taxonomy" id="4217"/>
    <lineage>
        <taxon>Eukaryota</taxon>
        <taxon>Viridiplantae</taxon>
        <taxon>Streptophyta</taxon>
        <taxon>Embryophyta</taxon>
        <taxon>Tracheophyta</taxon>
        <taxon>Spermatophyta</taxon>
        <taxon>Magnoliopsida</taxon>
        <taxon>eudicotyledons</taxon>
        <taxon>Gunneridae</taxon>
        <taxon>Pentapetalae</taxon>
        <taxon>asterids</taxon>
        <taxon>campanulids</taxon>
        <taxon>Asterales</taxon>
        <taxon>Asteraceae</taxon>
        <taxon>Carduoideae</taxon>
        <taxon>Cardueae</taxon>
        <taxon>Arctiinae</taxon>
        <taxon>Arctium</taxon>
    </lineage>
</organism>
<evidence type="ECO:0000313" key="1">
    <source>
        <dbReference type="EMBL" id="KAI3757054.1"/>
    </source>
</evidence>